<accession>A0ABM1KXV4</accession>
<dbReference type="SMART" id="SM00477">
    <property type="entry name" value="NUC"/>
    <property type="match status" value="1"/>
</dbReference>
<feature type="region of interest" description="Disordered" evidence="2">
    <location>
        <begin position="38"/>
        <end position="71"/>
    </location>
</feature>
<dbReference type="Pfam" id="PF18026">
    <property type="entry name" value="Exog_C"/>
    <property type="match status" value="1"/>
</dbReference>
<sequence>MAEALLSRLSRRRFWGGFVCGAALGGAATAAALAAAQRVPADRRRPCESPPPSRHDSSPAGEPLREEPAPESVLGMYGFPVDGTQTRLYTNHALSYDQAKRVPRWVIEHISKHKTVGDADRRHCKFRPDPTIPPLFSAVNEDYIGSGWSRGHMAPAGDNKYSPKAMAETFYLSNIVPQNYENNAGFWNRMEMYCRELTERFEDVWIVSGPLTLLQVDEDGKKRVTYQVIGKDDVAVPSHLYKVILARRSATSPDLLALGAFVVPNNPIGFDHQLPEFQVGIEELEKMSGLVFFPQVNKDENVRNICEIDTCRLMSLEEFTLYITTRKVQSARTLERLGKIMSELQEKGIKPDEYLLKVYKKKEEELAIQKTVEAREGRAG</sequence>
<dbReference type="SUPFAM" id="SSF54060">
    <property type="entry name" value="His-Me finger endonucleases"/>
    <property type="match status" value="1"/>
</dbReference>
<dbReference type="RefSeq" id="XP_015278541.1">
    <property type="nucleotide sequence ID" value="XM_015423055.1"/>
</dbReference>
<dbReference type="InterPro" id="IPR006311">
    <property type="entry name" value="TAT_signal"/>
</dbReference>
<feature type="domain" description="ENPP1-3/EXOG-like endonuclease/phosphodiesterase" evidence="3">
    <location>
        <begin position="89"/>
        <end position="299"/>
    </location>
</feature>
<dbReference type="Pfam" id="PF01223">
    <property type="entry name" value="Endonuclease_NS"/>
    <property type="match status" value="1"/>
</dbReference>
<dbReference type="InterPro" id="IPR041003">
    <property type="entry name" value="Exog_C"/>
</dbReference>
<dbReference type="PROSITE" id="PS51318">
    <property type="entry name" value="TAT"/>
    <property type="match status" value="1"/>
</dbReference>
<gene>
    <name evidence="6" type="primary">EXOG</name>
</gene>
<dbReference type="CDD" id="cd00091">
    <property type="entry name" value="NUC"/>
    <property type="match status" value="1"/>
</dbReference>
<protein>
    <submittedName>
        <fullName evidence="6">Nuclease EXOG, mitochondrial</fullName>
    </submittedName>
</protein>
<evidence type="ECO:0000256" key="1">
    <source>
        <dbReference type="ARBA" id="ARBA00010052"/>
    </source>
</evidence>
<dbReference type="InterPro" id="IPR044925">
    <property type="entry name" value="His-Me_finger_sf"/>
</dbReference>
<dbReference type="InterPro" id="IPR001604">
    <property type="entry name" value="Endo_G_ENPP1-like_dom"/>
</dbReference>
<reference evidence="6" key="1">
    <citation type="submission" date="2025-08" db="UniProtKB">
        <authorList>
            <consortium name="RefSeq"/>
        </authorList>
    </citation>
    <scope>IDENTIFICATION</scope>
</reference>
<dbReference type="InterPro" id="IPR044929">
    <property type="entry name" value="DNA/RNA_non-sp_Endonuclease_sf"/>
</dbReference>
<dbReference type="Proteomes" id="UP000694871">
    <property type="component" value="Unplaced"/>
</dbReference>
<proteinExistence type="inferred from homology"/>
<feature type="domain" description="DNA/RNA non-specific endonuclease/pyrophosphatase/phosphodiesterase" evidence="4">
    <location>
        <begin position="88"/>
        <end position="299"/>
    </location>
</feature>
<dbReference type="SMART" id="SM00892">
    <property type="entry name" value="Endonuclease_NS"/>
    <property type="match status" value="1"/>
</dbReference>
<evidence type="ECO:0000313" key="6">
    <source>
        <dbReference type="RefSeq" id="XP_015278541.1"/>
    </source>
</evidence>
<evidence type="ECO:0000259" key="3">
    <source>
        <dbReference type="SMART" id="SM00477"/>
    </source>
</evidence>
<feature type="compositionally biased region" description="Basic and acidic residues" evidence="2">
    <location>
        <begin position="40"/>
        <end position="68"/>
    </location>
</feature>
<evidence type="ECO:0000259" key="4">
    <source>
        <dbReference type="SMART" id="SM00892"/>
    </source>
</evidence>
<dbReference type="GeneID" id="107120368"/>
<dbReference type="InterPro" id="IPR040255">
    <property type="entry name" value="Non-specific_endonuclease"/>
</dbReference>
<organism evidence="5 6">
    <name type="scientific">Gekko japonicus</name>
    <name type="common">Schlegel's Japanese gecko</name>
    <dbReference type="NCBI Taxonomy" id="146911"/>
    <lineage>
        <taxon>Eukaryota</taxon>
        <taxon>Metazoa</taxon>
        <taxon>Chordata</taxon>
        <taxon>Craniata</taxon>
        <taxon>Vertebrata</taxon>
        <taxon>Euteleostomi</taxon>
        <taxon>Lepidosauria</taxon>
        <taxon>Squamata</taxon>
        <taxon>Bifurcata</taxon>
        <taxon>Gekkota</taxon>
        <taxon>Gekkonidae</taxon>
        <taxon>Gekkoninae</taxon>
        <taxon>Gekko</taxon>
    </lineage>
</organism>
<evidence type="ECO:0000256" key="2">
    <source>
        <dbReference type="SAM" id="MobiDB-lite"/>
    </source>
</evidence>
<dbReference type="InterPro" id="IPR020821">
    <property type="entry name" value="ENPP1-3/EXOG-like_nuc-like"/>
</dbReference>
<dbReference type="Gene3D" id="6.10.250.1250">
    <property type="match status" value="1"/>
</dbReference>
<comment type="similarity">
    <text evidence="1">Belongs to the DNA/RNA non-specific endonuclease family.</text>
</comment>
<name>A0ABM1KXV4_GEKJA</name>
<keyword evidence="5" id="KW-1185">Reference proteome</keyword>
<dbReference type="PANTHER" id="PTHR13966:SF19">
    <property type="entry name" value="NUCLEASE EXOG, MITOCHONDRIAL"/>
    <property type="match status" value="1"/>
</dbReference>
<dbReference type="Gene3D" id="3.40.570.10">
    <property type="entry name" value="Extracellular Endonuclease, subunit A"/>
    <property type="match status" value="1"/>
</dbReference>
<evidence type="ECO:0000313" key="5">
    <source>
        <dbReference type="Proteomes" id="UP000694871"/>
    </source>
</evidence>
<dbReference type="PANTHER" id="PTHR13966">
    <property type="entry name" value="ENDONUCLEASE RELATED"/>
    <property type="match status" value="1"/>
</dbReference>